<organism evidence="2">
    <name type="scientific">marine sediment metagenome</name>
    <dbReference type="NCBI Taxonomy" id="412755"/>
    <lineage>
        <taxon>unclassified sequences</taxon>
        <taxon>metagenomes</taxon>
        <taxon>ecological metagenomes</taxon>
    </lineage>
</organism>
<comment type="caution">
    <text evidence="2">The sequence shown here is derived from an EMBL/GenBank/DDBJ whole genome shotgun (WGS) entry which is preliminary data.</text>
</comment>
<feature type="region of interest" description="Disordered" evidence="1">
    <location>
        <begin position="1"/>
        <end position="20"/>
    </location>
</feature>
<dbReference type="EMBL" id="LAZR01008061">
    <property type="protein sequence ID" value="KKM81197.1"/>
    <property type="molecule type" value="Genomic_DNA"/>
</dbReference>
<feature type="compositionally biased region" description="Basic and acidic residues" evidence="1">
    <location>
        <begin position="1"/>
        <end position="12"/>
    </location>
</feature>
<sequence length="114" mass="12391">MAESDNKLEADPKNLVPTQGRGSEICLKTRITAAGNIKGAPGKLYWLILSNSSSSMRHATLHDDTDGTDDEVAKFYLAGERTVVHTFDPPIPFSTGIRFGNIEHDGTRITAGYI</sequence>
<proteinExistence type="predicted"/>
<name>A0A0F9NIM7_9ZZZZ</name>
<gene>
    <name evidence="2" type="ORF">LCGC14_1332250</name>
</gene>
<evidence type="ECO:0000313" key="2">
    <source>
        <dbReference type="EMBL" id="KKM81197.1"/>
    </source>
</evidence>
<reference evidence="2" key="1">
    <citation type="journal article" date="2015" name="Nature">
        <title>Complex archaea that bridge the gap between prokaryotes and eukaryotes.</title>
        <authorList>
            <person name="Spang A."/>
            <person name="Saw J.H."/>
            <person name="Jorgensen S.L."/>
            <person name="Zaremba-Niedzwiedzka K."/>
            <person name="Martijn J."/>
            <person name="Lind A.E."/>
            <person name="van Eijk R."/>
            <person name="Schleper C."/>
            <person name="Guy L."/>
            <person name="Ettema T.J."/>
        </authorList>
    </citation>
    <scope>NUCLEOTIDE SEQUENCE</scope>
</reference>
<protein>
    <submittedName>
        <fullName evidence="2">Uncharacterized protein</fullName>
    </submittedName>
</protein>
<dbReference type="AlphaFoldDB" id="A0A0F9NIM7"/>
<accession>A0A0F9NIM7</accession>
<evidence type="ECO:0000256" key="1">
    <source>
        <dbReference type="SAM" id="MobiDB-lite"/>
    </source>
</evidence>